<evidence type="ECO:0000313" key="5">
    <source>
        <dbReference type="Proteomes" id="UP000054705"/>
    </source>
</evidence>
<proteinExistence type="inferred from homology"/>
<comment type="function">
    <text evidence="3">Required for rescue of stalled ribosomes mediated by trans-translation. Binds to transfer-messenger RNA (tmRNA), required for stable association of tmRNA with ribosomes. tmRNA and SmpB together mimic tRNA shape, replacing the anticodon stem-loop with SmpB. tmRNA is encoded by the ssrA gene; the 2 termini fold to resemble tRNA(Ala) and it encodes a 'tag peptide', a short internal open reading frame. During trans-translation Ala-aminoacylated tmRNA acts like a tRNA, entering the A-site of stalled ribosomes, displacing the stalled mRNA. The ribosome then switches to translate the ORF on the tmRNA; the nascent peptide is terminated with the 'tag peptide' encoded by the tmRNA and targeted for degradation. The ribosome is freed to recommence translation, which seems to be the essential function of trans-translation.</text>
</comment>
<dbReference type="PROSITE" id="PS01317">
    <property type="entry name" value="SSRP"/>
    <property type="match status" value="1"/>
</dbReference>
<dbReference type="InterPro" id="IPR020081">
    <property type="entry name" value="SsrA-bd_prot_CS"/>
</dbReference>
<comment type="caution">
    <text evidence="4">The sequence shown here is derived from an EMBL/GenBank/DDBJ whole genome shotgun (WGS) entry which is preliminary data.</text>
</comment>
<dbReference type="PATRIC" id="fig|110500.4.peg.350"/>
<dbReference type="InterPro" id="IPR023620">
    <property type="entry name" value="SmpB"/>
</dbReference>
<dbReference type="Gene3D" id="2.40.280.10">
    <property type="match status" value="1"/>
</dbReference>
<dbReference type="GO" id="GO:0003723">
    <property type="term" value="F:RNA binding"/>
    <property type="evidence" value="ECO:0007669"/>
    <property type="project" value="UniProtKB-UniRule"/>
</dbReference>
<dbReference type="GO" id="GO:0070930">
    <property type="term" value="P:trans-translation-dependent protein tagging"/>
    <property type="evidence" value="ECO:0007669"/>
    <property type="project" value="TreeGrafter"/>
</dbReference>
<dbReference type="NCBIfam" id="TIGR00086">
    <property type="entry name" value="smpB"/>
    <property type="match status" value="1"/>
</dbReference>
<dbReference type="CDD" id="cd09294">
    <property type="entry name" value="SmpB"/>
    <property type="match status" value="1"/>
</dbReference>
<dbReference type="GO" id="GO:0005829">
    <property type="term" value="C:cytosol"/>
    <property type="evidence" value="ECO:0007669"/>
    <property type="project" value="TreeGrafter"/>
</dbReference>
<dbReference type="PANTHER" id="PTHR30308:SF2">
    <property type="entry name" value="SSRA-BINDING PROTEIN"/>
    <property type="match status" value="1"/>
</dbReference>
<organism evidence="4 5">
    <name type="scientific">Pelotomaculum thermopropionicum</name>
    <dbReference type="NCBI Taxonomy" id="110500"/>
    <lineage>
        <taxon>Bacteria</taxon>
        <taxon>Bacillati</taxon>
        <taxon>Bacillota</taxon>
        <taxon>Clostridia</taxon>
        <taxon>Eubacteriales</taxon>
        <taxon>Desulfotomaculaceae</taxon>
        <taxon>Pelotomaculum</taxon>
    </lineage>
</organism>
<comment type="similarity">
    <text evidence="3">Belongs to the SmpB family.</text>
</comment>
<dbReference type="Proteomes" id="UP000054705">
    <property type="component" value="Unassembled WGS sequence"/>
</dbReference>
<dbReference type="EMBL" id="LGGS01000017">
    <property type="protein sequence ID" value="KUK83745.1"/>
    <property type="molecule type" value="Genomic_DNA"/>
</dbReference>
<dbReference type="PANTHER" id="PTHR30308">
    <property type="entry name" value="TMRNA-BINDING COMPONENT OF TRANS-TRANSLATION TAGGING COMPLEX"/>
    <property type="match status" value="1"/>
</dbReference>
<sequence>MSNRTVTKNRKARHEYQILETYEAGLALKGTEVKSLRNGKANLQDSFARVENGELLLYNMHISPYDQGNRFNHEPKRTRRLLMHKREIMRLFGKTREKGLALIPLQVYFKNGLAKIELALAKGKKIYDRKEDIAARDARREIERAVKERSKLY</sequence>
<dbReference type="GO" id="GO:0070929">
    <property type="term" value="P:trans-translation"/>
    <property type="evidence" value="ECO:0007669"/>
    <property type="project" value="UniProtKB-UniRule"/>
</dbReference>
<evidence type="ECO:0000256" key="1">
    <source>
        <dbReference type="ARBA" id="ARBA00022490"/>
    </source>
</evidence>
<name>A0A101HX20_9FIRM</name>
<dbReference type="NCBIfam" id="NF003843">
    <property type="entry name" value="PRK05422.1"/>
    <property type="match status" value="1"/>
</dbReference>
<dbReference type="InterPro" id="IPR000037">
    <property type="entry name" value="SsrA-bd_prot"/>
</dbReference>
<evidence type="ECO:0000313" key="4">
    <source>
        <dbReference type="EMBL" id="KUK83745.1"/>
    </source>
</evidence>
<dbReference type="Pfam" id="PF01668">
    <property type="entry name" value="SmpB"/>
    <property type="match status" value="1"/>
</dbReference>
<keyword evidence="1 3" id="KW-0963">Cytoplasm</keyword>
<accession>A0A101HX20</accession>
<keyword evidence="2 3" id="KW-0694">RNA-binding</keyword>
<dbReference type="HAMAP" id="MF_00023">
    <property type="entry name" value="SmpB"/>
    <property type="match status" value="1"/>
</dbReference>
<reference evidence="5" key="1">
    <citation type="journal article" date="2015" name="MBio">
        <title>Genome-Resolved Metagenomic Analysis Reveals Roles for Candidate Phyla and Other Microbial Community Members in Biogeochemical Transformations in Oil Reservoirs.</title>
        <authorList>
            <person name="Hu P."/>
            <person name="Tom L."/>
            <person name="Singh A."/>
            <person name="Thomas B.C."/>
            <person name="Baker B.J."/>
            <person name="Piceno Y.M."/>
            <person name="Andersen G.L."/>
            <person name="Banfield J.F."/>
        </authorList>
    </citation>
    <scope>NUCLEOTIDE SEQUENCE [LARGE SCALE GENOMIC DNA]</scope>
</reference>
<protein>
    <recommendedName>
        <fullName evidence="3">SsrA-binding protein</fullName>
    </recommendedName>
    <alternativeName>
        <fullName evidence="3">Small protein B</fullName>
    </alternativeName>
</protein>
<comment type="subcellular location">
    <subcellularLocation>
        <location evidence="3">Cytoplasm</location>
    </subcellularLocation>
    <text evidence="3">The tmRNA-SmpB complex associates with stalled 70S ribosomes.</text>
</comment>
<evidence type="ECO:0000256" key="2">
    <source>
        <dbReference type="ARBA" id="ARBA00022884"/>
    </source>
</evidence>
<dbReference type="AlphaFoldDB" id="A0A101HX20"/>
<evidence type="ECO:0000256" key="3">
    <source>
        <dbReference type="HAMAP-Rule" id="MF_00023"/>
    </source>
</evidence>
<dbReference type="SUPFAM" id="SSF74982">
    <property type="entry name" value="Small protein B (SmpB)"/>
    <property type="match status" value="1"/>
</dbReference>
<gene>
    <name evidence="3" type="primary">smpB</name>
    <name evidence="4" type="ORF">XD97_0109</name>
</gene>